<dbReference type="GO" id="GO:0004806">
    <property type="term" value="F:triacylglycerol lipase activity"/>
    <property type="evidence" value="ECO:0007669"/>
    <property type="project" value="UniProtKB-EC"/>
</dbReference>
<evidence type="ECO:0000256" key="7">
    <source>
        <dbReference type="ARBA" id="ARBA00022737"/>
    </source>
</evidence>
<comment type="catalytic activity">
    <reaction evidence="25">
        <text>2,3-di-(9Z)-octadecenoyl-sn-glycerol + H2O = 3-(9Z-octadecenoyl)-sn-glycerol + (9Z)-octadecenoate + H(+)</text>
        <dbReference type="Rhea" id="RHEA:42604"/>
        <dbReference type="ChEBI" id="CHEBI:15377"/>
        <dbReference type="ChEBI" id="CHEBI:15378"/>
        <dbReference type="ChEBI" id="CHEBI:30823"/>
        <dbReference type="ChEBI" id="CHEBI:75824"/>
        <dbReference type="ChEBI" id="CHEBI:75938"/>
    </reaction>
    <physiologicalReaction direction="left-to-right" evidence="25">
        <dbReference type="Rhea" id="RHEA:42605"/>
    </physiologicalReaction>
</comment>
<comment type="catalytic activity">
    <reaction evidence="39">
        <text>1-hexadecanoyl-2-(9Z)-octadecenoyl-3-octadecanoyl-sn-glycerol + H2O = 1-hexadecanoyl-3-octadecanoyl-sn-glycerol + (9Z)-octadecenoate + H(+)</text>
        <dbReference type="Rhea" id="RHEA:41103"/>
        <dbReference type="ChEBI" id="CHEBI:15377"/>
        <dbReference type="ChEBI" id="CHEBI:15378"/>
        <dbReference type="ChEBI" id="CHEBI:30823"/>
        <dbReference type="ChEBI" id="CHEBI:77623"/>
        <dbReference type="ChEBI" id="CHEBI:77624"/>
    </reaction>
    <physiologicalReaction direction="left-to-right" evidence="39">
        <dbReference type="Rhea" id="RHEA:41104"/>
    </physiologicalReaction>
</comment>
<comment type="catalytic activity">
    <reaction evidence="36">
        <text>1-hexadecanoyl-2-(9Z-octadecenoyl)-sn-glycero-3-phosphocholine + H2O = 1-hexadecanoyl-sn-glycero-3-phosphocholine + (9Z)-octadecenoate + H(+)</text>
        <dbReference type="Rhea" id="RHEA:38779"/>
        <dbReference type="ChEBI" id="CHEBI:15377"/>
        <dbReference type="ChEBI" id="CHEBI:15378"/>
        <dbReference type="ChEBI" id="CHEBI:30823"/>
        <dbReference type="ChEBI" id="CHEBI:72998"/>
        <dbReference type="ChEBI" id="CHEBI:73001"/>
    </reaction>
    <physiologicalReaction direction="left-to-right" evidence="36">
        <dbReference type="Rhea" id="RHEA:38780"/>
    </physiologicalReaction>
</comment>
<evidence type="ECO:0000256" key="14">
    <source>
        <dbReference type="ARBA" id="ARBA00023408"/>
    </source>
</evidence>
<keyword evidence="5" id="KW-0812">Transmembrane</keyword>
<keyword evidence="4" id="KW-1003">Cell membrane</keyword>
<comment type="catalytic activity">
    <reaction evidence="42">
        <text>2-(9Z-octadecenoyl)-glycerol + H2O = glycerol + (9Z)-octadecenoate + H(+)</text>
        <dbReference type="Rhea" id="RHEA:38491"/>
        <dbReference type="ChEBI" id="CHEBI:15377"/>
        <dbReference type="ChEBI" id="CHEBI:15378"/>
        <dbReference type="ChEBI" id="CHEBI:17754"/>
        <dbReference type="ChEBI" id="CHEBI:30823"/>
        <dbReference type="ChEBI" id="CHEBI:73990"/>
    </reaction>
    <physiologicalReaction direction="left-to-right" evidence="42">
        <dbReference type="Rhea" id="RHEA:38492"/>
    </physiologicalReaction>
</comment>
<evidence type="ECO:0000256" key="12">
    <source>
        <dbReference type="ARBA" id="ARBA00023180"/>
    </source>
</evidence>
<comment type="catalytic activity">
    <reaction evidence="24">
        <text>1-hexadecanoyl-2-(9Z)-octadecenoyl-3-octadecanoyl-sn-glycerol + H2O = 1-hexadecanoyl-2-(9Z-octadecenoyl)-sn-glycerol + octadecanoate + H(+)</text>
        <dbReference type="Rhea" id="RHEA:41111"/>
        <dbReference type="ChEBI" id="CHEBI:15377"/>
        <dbReference type="ChEBI" id="CHEBI:15378"/>
        <dbReference type="ChEBI" id="CHEBI:25629"/>
        <dbReference type="ChEBI" id="CHEBI:75466"/>
        <dbReference type="ChEBI" id="CHEBI:77623"/>
    </reaction>
    <physiologicalReaction direction="left-to-right" evidence="24">
        <dbReference type="Rhea" id="RHEA:41112"/>
    </physiologicalReaction>
</comment>
<sequence length="434" mass="49369">MLFQLQDEMDKAPSRQLSFVLLLALLLLGLIGCVTSQRTSLDLAFRNAYRPLRLLSLAFTGRSGDVPANVQRVRNAGKTQKSNPRTRALLQFCDTERGPGRRSAERPTSVHRLRPGDIDIIGGMGDSLTAGNGIFATNLGHVTVENRGVVWSIGGQYNWKKYLTLPNILKEFNPKLYGYSLRDGLSTDRSSRFNVAELGAMSRDMPYMAKVLVKRMRNDPHVNMTRDWKLVTMFIGNNDFCADICFHPQPEQTIKLHEQNILKTYRYLRDNVPRLMLNVVPAPNLRFLTELSGLPPVCQTTLTFECPCLMGKSKKRLDYLEGIMKRWIAKDYEIANLPEFNSDTFTINVQPFSQFDDFPRTPSGTTDTRFFSEDCFHLSQRGQASAANAIWNNMLEMPGEKSGFSEHLFEKFNCPTEQRPYLITRVNSRADFVV</sequence>
<comment type="catalytic activity">
    <reaction evidence="34">
        <text>1-hexadecanoyl-2-(9Z-octadecenoyl)-sn-glycero-3-phosphoethanolamine + H2O = 1-hexadecanoyl-sn-glycero-3-phosphoethanolamine + (9Z)-octadecenoate + H(+)</text>
        <dbReference type="Rhea" id="RHEA:40911"/>
        <dbReference type="ChEBI" id="CHEBI:15377"/>
        <dbReference type="ChEBI" id="CHEBI:15378"/>
        <dbReference type="ChEBI" id="CHEBI:30823"/>
        <dbReference type="ChEBI" id="CHEBI:73004"/>
        <dbReference type="ChEBI" id="CHEBI:73007"/>
    </reaction>
    <physiologicalReaction direction="left-to-right" evidence="34">
        <dbReference type="Rhea" id="RHEA:40912"/>
    </physiologicalReaction>
</comment>
<feature type="chain" id="PRO_5006456767" description="Phospholipase B1, membrane-associated" evidence="43">
    <location>
        <begin position="37"/>
        <end position="434"/>
    </location>
</feature>
<dbReference type="AlphaFoldDB" id="B4KV56"/>
<comment type="catalytic activity">
    <reaction evidence="26">
        <text>1-hexadecanoyl-2-(9Z-octadecenoyl)-sn-glycero-3-phospho-(1'-sn-glycerol) + H2O = 1-hexadecanoyl-sn-glycero-3-phospho-(1'-sn-glycerol) + (9Z)-octadecenoate + H(+)</text>
        <dbReference type="Rhea" id="RHEA:40919"/>
        <dbReference type="ChEBI" id="CHEBI:15377"/>
        <dbReference type="ChEBI" id="CHEBI:15378"/>
        <dbReference type="ChEBI" id="CHEBI:30823"/>
        <dbReference type="ChEBI" id="CHEBI:72841"/>
        <dbReference type="ChEBI" id="CHEBI:75158"/>
    </reaction>
    <physiologicalReaction direction="left-to-right" evidence="26">
        <dbReference type="Rhea" id="RHEA:40920"/>
    </physiologicalReaction>
</comment>
<evidence type="ECO:0000256" key="26">
    <source>
        <dbReference type="ARBA" id="ARBA00048015"/>
    </source>
</evidence>
<comment type="catalytic activity">
    <reaction evidence="40">
        <text>1,2-dihexadecanoyl-sn-glycero-3-phosphocholine + 2 H2O = sn-glycerol 3-phosphocholine + 2 hexadecanoate + 2 H(+)</text>
        <dbReference type="Rhea" id="RHEA:40975"/>
        <dbReference type="ChEBI" id="CHEBI:7896"/>
        <dbReference type="ChEBI" id="CHEBI:15377"/>
        <dbReference type="ChEBI" id="CHEBI:15378"/>
        <dbReference type="ChEBI" id="CHEBI:16870"/>
        <dbReference type="ChEBI" id="CHEBI:72999"/>
    </reaction>
    <physiologicalReaction direction="left-to-right" evidence="40">
        <dbReference type="Rhea" id="RHEA:40976"/>
    </physiologicalReaction>
</comment>
<evidence type="ECO:0000256" key="37">
    <source>
        <dbReference type="ARBA" id="ARBA00048869"/>
    </source>
</evidence>
<evidence type="ECO:0000256" key="24">
    <source>
        <dbReference type="ARBA" id="ARBA00047459"/>
    </source>
</evidence>
<comment type="catalytic activity">
    <reaction evidence="15">
        <text>a 1,2-diacyl-sn-glycero-3-phosphocholine + H2O = a 1-acyl-sn-glycero-3-phosphocholine + a fatty acid + H(+)</text>
        <dbReference type="Rhea" id="RHEA:15801"/>
        <dbReference type="ChEBI" id="CHEBI:15377"/>
        <dbReference type="ChEBI" id="CHEBI:15378"/>
        <dbReference type="ChEBI" id="CHEBI:28868"/>
        <dbReference type="ChEBI" id="CHEBI:57643"/>
        <dbReference type="ChEBI" id="CHEBI:58168"/>
        <dbReference type="EC" id="3.1.1.4"/>
    </reaction>
    <physiologicalReaction direction="left-to-right" evidence="15">
        <dbReference type="Rhea" id="RHEA:15802"/>
    </physiologicalReaction>
</comment>
<evidence type="ECO:0000256" key="13">
    <source>
        <dbReference type="ARBA" id="ARBA00023369"/>
    </source>
</evidence>
<evidence type="ECO:0000256" key="11">
    <source>
        <dbReference type="ARBA" id="ARBA00023136"/>
    </source>
</evidence>
<evidence type="ECO:0000256" key="32">
    <source>
        <dbReference type="ARBA" id="ARBA00048386"/>
    </source>
</evidence>
<organism evidence="44 45">
    <name type="scientific">Drosophila mojavensis</name>
    <name type="common">Fruit fly</name>
    <dbReference type="NCBI Taxonomy" id="7230"/>
    <lineage>
        <taxon>Eukaryota</taxon>
        <taxon>Metazoa</taxon>
        <taxon>Ecdysozoa</taxon>
        <taxon>Arthropoda</taxon>
        <taxon>Hexapoda</taxon>
        <taxon>Insecta</taxon>
        <taxon>Pterygota</taxon>
        <taxon>Neoptera</taxon>
        <taxon>Endopterygota</taxon>
        <taxon>Diptera</taxon>
        <taxon>Brachycera</taxon>
        <taxon>Muscomorpha</taxon>
        <taxon>Ephydroidea</taxon>
        <taxon>Drosophilidae</taxon>
        <taxon>Drosophila</taxon>
    </lineage>
</organism>
<evidence type="ECO:0000256" key="19">
    <source>
        <dbReference type="ARBA" id="ARBA00033022"/>
    </source>
</evidence>
<evidence type="ECO:0000256" key="41">
    <source>
        <dbReference type="ARBA" id="ARBA00049372"/>
    </source>
</evidence>
<keyword evidence="8 44" id="KW-0378">Hydrolase</keyword>
<evidence type="ECO:0000256" key="34">
    <source>
        <dbReference type="ARBA" id="ARBA00048613"/>
    </source>
</evidence>
<comment type="catalytic activity">
    <reaction evidence="30">
        <text>1-hexadecanoyl-2-(9Z,12Z-octadecadienoyl)-sn-glycero-3-phosphocholine + H2O = 2-(9Z,12Z-octadecadienoyl)-sn-glycero-3-phosphocholine + hexadecanoate + H(+)</text>
        <dbReference type="Rhea" id="RHEA:40971"/>
        <dbReference type="ChEBI" id="CHEBI:7896"/>
        <dbReference type="ChEBI" id="CHEBI:15377"/>
        <dbReference type="ChEBI" id="CHEBI:15378"/>
        <dbReference type="ChEBI" id="CHEBI:73002"/>
        <dbReference type="ChEBI" id="CHEBI:76084"/>
    </reaction>
    <physiologicalReaction direction="left-to-right" evidence="30">
        <dbReference type="Rhea" id="RHEA:40972"/>
    </physiologicalReaction>
</comment>
<comment type="catalytic activity">
    <reaction evidence="37">
        <text>1,3-dihexadecanoyl-2-(9Z-octadecenoyl)glycerol + H2O = 1,3-dihexadecanoylglycerol + (9Z)-octadecenoate + H(+)</text>
        <dbReference type="Rhea" id="RHEA:40983"/>
        <dbReference type="ChEBI" id="CHEBI:15377"/>
        <dbReference type="ChEBI" id="CHEBI:15378"/>
        <dbReference type="ChEBI" id="CHEBI:30823"/>
        <dbReference type="ChEBI" id="CHEBI:75688"/>
        <dbReference type="ChEBI" id="CHEBI:77619"/>
    </reaction>
    <physiologicalReaction direction="left-to-right" evidence="37">
        <dbReference type="Rhea" id="RHEA:40984"/>
    </physiologicalReaction>
</comment>
<dbReference type="Gene3D" id="3.40.50.1110">
    <property type="entry name" value="SGNH hydrolase"/>
    <property type="match status" value="1"/>
</dbReference>
<dbReference type="InterPro" id="IPR036514">
    <property type="entry name" value="SGNH_hydro_sf"/>
</dbReference>
<evidence type="ECO:0000256" key="10">
    <source>
        <dbReference type="ARBA" id="ARBA00023098"/>
    </source>
</evidence>
<accession>B4KV56</accession>
<comment type="catalytic activity">
    <reaction evidence="41">
        <text>1,3-di-(9Z-octadecenoyl)-glycerol + H2O = 1-(9Z-octadecenoyl)-glycerol + (9Z)-octadecenoate + H(+)</text>
        <dbReference type="Rhea" id="RHEA:39939"/>
        <dbReference type="ChEBI" id="CHEBI:15377"/>
        <dbReference type="ChEBI" id="CHEBI:15378"/>
        <dbReference type="ChEBI" id="CHEBI:30823"/>
        <dbReference type="ChEBI" id="CHEBI:75342"/>
        <dbReference type="ChEBI" id="CHEBI:75735"/>
    </reaction>
    <physiologicalReaction direction="left-to-right" evidence="41">
        <dbReference type="Rhea" id="RHEA:39940"/>
    </physiologicalReaction>
</comment>
<evidence type="ECO:0000256" key="40">
    <source>
        <dbReference type="ARBA" id="ARBA00049363"/>
    </source>
</evidence>
<evidence type="ECO:0000256" key="38">
    <source>
        <dbReference type="ARBA" id="ARBA00048872"/>
    </source>
</evidence>
<comment type="catalytic activity">
    <reaction evidence="38">
        <text>1-O-hexadecyl-2-(9Z)-octadecenoyl-sn-glycero-3-phosphocholine + H2O = 1-O-hexadecyl-sn-glycero-3-phosphocholine + (9Z)-octadecenoate + H(+)</text>
        <dbReference type="Rhea" id="RHEA:40915"/>
        <dbReference type="ChEBI" id="CHEBI:15377"/>
        <dbReference type="ChEBI" id="CHEBI:15378"/>
        <dbReference type="ChEBI" id="CHEBI:30823"/>
        <dbReference type="ChEBI" id="CHEBI:34112"/>
        <dbReference type="ChEBI" id="CHEBI:64496"/>
    </reaction>
    <physiologicalReaction direction="left-to-right" evidence="38">
        <dbReference type="Rhea" id="RHEA:40916"/>
    </physiologicalReaction>
</comment>
<evidence type="ECO:0000256" key="42">
    <source>
        <dbReference type="ARBA" id="ARBA00049461"/>
    </source>
</evidence>
<evidence type="ECO:0000256" key="23">
    <source>
        <dbReference type="ARBA" id="ARBA00047438"/>
    </source>
</evidence>
<evidence type="ECO:0000256" key="36">
    <source>
        <dbReference type="ARBA" id="ARBA00048699"/>
    </source>
</evidence>
<dbReference type="Proteomes" id="UP000009192">
    <property type="component" value="Unassembled WGS sequence"/>
</dbReference>
<evidence type="ECO:0000256" key="35">
    <source>
        <dbReference type="ARBA" id="ARBA00048656"/>
    </source>
</evidence>
<evidence type="ECO:0000256" key="4">
    <source>
        <dbReference type="ARBA" id="ARBA00022475"/>
    </source>
</evidence>
<dbReference type="HOGENOM" id="CLU_038975_1_0_1"/>
<comment type="similarity">
    <text evidence="2">Belongs to the 'GDSL' lipolytic enzyme family. Phospholipase B1 subfamily.</text>
</comment>
<evidence type="ECO:0000256" key="3">
    <source>
        <dbReference type="ARBA" id="ARBA00015133"/>
    </source>
</evidence>
<comment type="catalytic activity">
    <reaction evidence="35">
        <text>1-hexadecanoyl-sn-glycero-3-phosphocholine + H2O = sn-glycerol 3-phosphocholine + hexadecanoate + H(+)</text>
        <dbReference type="Rhea" id="RHEA:40435"/>
        <dbReference type="ChEBI" id="CHEBI:7896"/>
        <dbReference type="ChEBI" id="CHEBI:15377"/>
        <dbReference type="ChEBI" id="CHEBI:15378"/>
        <dbReference type="ChEBI" id="CHEBI:16870"/>
        <dbReference type="ChEBI" id="CHEBI:72998"/>
    </reaction>
    <physiologicalReaction direction="left-to-right" evidence="35">
        <dbReference type="Rhea" id="RHEA:40436"/>
    </physiologicalReaction>
</comment>
<keyword evidence="6 43" id="KW-0732">Signal</keyword>
<dbReference type="InterPro" id="IPR038885">
    <property type="entry name" value="PLB1"/>
</dbReference>
<evidence type="ECO:0000256" key="30">
    <source>
        <dbReference type="ARBA" id="ARBA00048362"/>
    </source>
</evidence>
<dbReference type="OrthoDB" id="10265800at2759"/>
<dbReference type="GO" id="GO:0004623">
    <property type="term" value="F:phospholipase A2 activity"/>
    <property type="evidence" value="ECO:0007669"/>
    <property type="project" value="UniProtKB-EC"/>
</dbReference>
<dbReference type="GO" id="GO:0006644">
    <property type="term" value="P:phospholipid metabolic process"/>
    <property type="evidence" value="ECO:0007669"/>
    <property type="project" value="TreeGrafter"/>
</dbReference>
<dbReference type="EMBL" id="CH933809">
    <property type="protein sequence ID" value="EDW19396.2"/>
    <property type="molecule type" value="Genomic_DNA"/>
</dbReference>
<evidence type="ECO:0000256" key="39">
    <source>
        <dbReference type="ARBA" id="ARBA00048939"/>
    </source>
</evidence>
<evidence type="ECO:0000256" key="6">
    <source>
        <dbReference type="ARBA" id="ARBA00022729"/>
    </source>
</evidence>
<name>B4KV56_DROMO</name>
<comment type="catalytic activity">
    <reaction evidence="14">
        <text>1-hexadecanoyl-2-(9Z,12Z-octadecadienoyl)-sn-glycero-3-phosphocholine + H2O = (9Z,12Z)-octadecadienoate + 1-hexadecanoyl-sn-glycero-3-phosphocholine + H(+)</text>
        <dbReference type="Rhea" id="RHEA:40811"/>
        <dbReference type="ChEBI" id="CHEBI:15377"/>
        <dbReference type="ChEBI" id="CHEBI:15378"/>
        <dbReference type="ChEBI" id="CHEBI:30245"/>
        <dbReference type="ChEBI" id="CHEBI:72998"/>
        <dbReference type="ChEBI" id="CHEBI:73002"/>
    </reaction>
    <physiologicalReaction direction="left-to-right" evidence="14">
        <dbReference type="Rhea" id="RHEA:40812"/>
    </physiologicalReaction>
</comment>
<evidence type="ECO:0000256" key="15">
    <source>
        <dbReference type="ARBA" id="ARBA00023422"/>
    </source>
</evidence>
<dbReference type="PANTHER" id="PTHR21325:SF31">
    <property type="entry name" value="GH22081P-RELATED"/>
    <property type="match status" value="1"/>
</dbReference>
<evidence type="ECO:0000256" key="31">
    <source>
        <dbReference type="ARBA" id="ARBA00048374"/>
    </source>
</evidence>
<dbReference type="GO" id="GO:0004622">
    <property type="term" value="F:phosphatidylcholine lysophospholipase activity"/>
    <property type="evidence" value="ECO:0007669"/>
    <property type="project" value="UniProtKB-EC"/>
</dbReference>
<comment type="catalytic activity">
    <reaction evidence="33">
        <text>a 1-acyl-sn-glycero-3-phosphocholine + H2O = sn-glycerol 3-phosphocholine + a fatty acid + H(+)</text>
        <dbReference type="Rhea" id="RHEA:15177"/>
        <dbReference type="ChEBI" id="CHEBI:15377"/>
        <dbReference type="ChEBI" id="CHEBI:15378"/>
        <dbReference type="ChEBI" id="CHEBI:16870"/>
        <dbReference type="ChEBI" id="CHEBI:28868"/>
        <dbReference type="ChEBI" id="CHEBI:58168"/>
        <dbReference type="EC" id="3.1.1.5"/>
    </reaction>
    <physiologicalReaction direction="left-to-right" evidence="33">
        <dbReference type="Rhea" id="RHEA:15178"/>
    </physiologicalReaction>
</comment>
<dbReference type="InterPro" id="IPR001087">
    <property type="entry name" value="GDSL"/>
</dbReference>
<dbReference type="InterPro" id="IPR035547">
    <property type="entry name" value="Phospholipase_B"/>
</dbReference>
<evidence type="ECO:0000256" key="25">
    <source>
        <dbReference type="ARBA" id="ARBA00048011"/>
    </source>
</evidence>
<keyword evidence="12" id="KW-0325">Glycoprotein</keyword>
<evidence type="ECO:0000256" key="21">
    <source>
        <dbReference type="ARBA" id="ARBA00047324"/>
    </source>
</evidence>
<evidence type="ECO:0000256" key="17">
    <source>
        <dbReference type="ARBA" id="ARBA00031182"/>
    </source>
</evidence>
<keyword evidence="45" id="KW-1185">Reference proteome</keyword>
<dbReference type="SUPFAM" id="SSF52266">
    <property type="entry name" value="SGNH hydrolase"/>
    <property type="match status" value="1"/>
</dbReference>
<evidence type="ECO:0000256" key="29">
    <source>
        <dbReference type="ARBA" id="ARBA00048227"/>
    </source>
</evidence>
<keyword evidence="10" id="KW-0443">Lipid metabolism</keyword>
<evidence type="ECO:0000256" key="20">
    <source>
        <dbReference type="ARBA" id="ARBA00045916"/>
    </source>
</evidence>
<dbReference type="GO" id="GO:0016324">
    <property type="term" value="C:apical plasma membrane"/>
    <property type="evidence" value="ECO:0007669"/>
    <property type="project" value="UniProtKB-SubCell"/>
</dbReference>
<dbReference type="KEGG" id="dmo:Dmoj_GI11544"/>
<comment type="catalytic activity">
    <reaction evidence="27">
        <text>a 1-O-alkyl-2-acyl-sn-glycero-3-phosphocholine + H2O = a 1-O-alkyl-sn-glycero-3-phosphocholine + a fatty acid + H(+)</text>
        <dbReference type="Rhea" id="RHEA:36231"/>
        <dbReference type="ChEBI" id="CHEBI:15377"/>
        <dbReference type="ChEBI" id="CHEBI:15378"/>
        <dbReference type="ChEBI" id="CHEBI:28868"/>
        <dbReference type="ChEBI" id="CHEBI:30909"/>
        <dbReference type="ChEBI" id="CHEBI:36702"/>
        <dbReference type="EC" id="3.1.1.4"/>
    </reaction>
    <physiologicalReaction direction="left-to-right" evidence="27">
        <dbReference type="Rhea" id="RHEA:36232"/>
    </physiologicalReaction>
</comment>
<comment type="catalytic activity">
    <reaction evidence="32">
        <text>1,2,3-tri-(9Z-octadecenoyl)-glycerol + H2O = di-(9Z)-octadecenoylglycerol + (9Z)-octadecenoate + H(+)</text>
        <dbReference type="Rhea" id="RHEA:38575"/>
        <dbReference type="ChEBI" id="CHEBI:15377"/>
        <dbReference type="ChEBI" id="CHEBI:15378"/>
        <dbReference type="ChEBI" id="CHEBI:30823"/>
        <dbReference type="ChEBI" id="CHEBI:53753"/>
        <dbReference type="ChEBI" id="CHEBI:75945"/>
    </reaction>
    <physiologicalReaction direction="left-to-right" evidence="32">
        <dbReference type="Rhea" id="RHEA:38576"/>
    </physiologicalReaction>
</comment>
<evidence type="ECO:0000313" key="45">
    <source>
        <dbReference type="Proteomes" id="UP000009192"/>
    </source>
</evidence>
<evidence type="ECO:0000256" key="1">
    <source>
        <dbReference type="ARBA" id="ARBA00004247"/>
    </source>
</evidence>
<evidence type="ECO:0000256" key="28">
    <source>
        <dbReference type="ARBA" id="ARBA00048058"/>
    </source>
</evidence>
<reference evidence="44 45" key="1">
    <citation type="journal article" date="2007" name="Nature">
        <title>Evolution of genes and genomes on the Drosophila phylogeny.</title>
        <authorList>
            <consortium name="Drosophila 12 Genomes Consortium"/>
            <person name="Clark A.G."/>
            <person name="Eisen M.B."/>
            <person name="Smith D.R."/>
            <person name="Bergman C.M."/>
            <person name="Oliver B."/>
            <person name="Markow T.A."/>
            <person name="Kaufman T.C."/>
            <person name="Kellis M."/>
            <person name="Gelbart W."/>
            <person name="Iyer V.N."/>
            <person name="Pollard D.A."/>
            <person name="Sackton T.B."/>
            <person name="Larracuente A.M."/>
            <person name="Singh N.D."/>
            <person name="Abad J.P."/>
            <person name="Abt D.N."/>
            <person name="Adryan B."/>
            <person name="Aguade M."/>
            <person name="Akashi H."/>
            <person name="Anderson W.W."/>
            <person name="Aquadro C.F."/>
            <person name="Ardell D.H."/>
            <person name="Arguello R."/>
            <person name="Artieri C.G."/>
            <person name="Barbash D.A."/>
            <person name="Barker D."/>
            <person name="Barsanti P."/>
            <person name="Batterham P."/>
            <person name="Batzoglou S."/>
            <person name="Begun D."/>
            <person name="Bhutkar A."/>
            <person name="Blanco E."/>
            <person name="Bosak S.A."/>
            <person name="Bradley R.K."/>
            <person name="Brand A.D."/>
            <person name="Brent M.R."/>
            <person name="Brooks A.N."/>
            <person name="Brown R.H."/>
            <person name="Butlin R.K."/>
            <person name="Caggese C."/>
            <person name="Calvi B.R."/>
            <person name="Bernardo de Carvalho A."/>
            <person name="Caspi A."/>
            <person name="Castrezana S."/>
            <person name="Celniker S.E."/>
            <person name="Chang J.L."/>
            <person name="Chapple C."/>
            <person name="Chatterji S."/>
            <person name="Chinwalla A."/>
            <person name="Civetta A."/>
            <person name="Clifton S.W."/>
            <person name="Comeron J.M."/>
            <person name="Costello J.C."/>
            <person name="Coyne J.A."/>
            <person name="Daub J."/>
            <person name="David R.G."/>
            <person name="Delcher A.L."/>
            <person name="Delehaunty K."/>
            <person name="Do C.B."/>
            <person name="Ebling H."/>
            <person name="Edwards K."/>
            <person name="Eickbush T."/>
            <person name="Evans J.D."/>
            <person name="Filipski A."/>
            <person name="Findeiss S."/>
            <person name="Freyhult E."/>
            <person name="Fulton L."/>
            <person name="Fulton R."/>
            <person name="Garcia A.C."/>
            <person name="Gardiner A."/>
            <person name="Garfield D.A."/>
            <person name="Garvin B.E."/>
            <person name="Gibson G."/>
            <person name="Gilbert D."/>
            <person name="Gnerre S."/>
            <person name="Godfrey J."/>
            <person name="Good R."/>
            <person name="Gotea V."/>
            <person name="Gravely B."/>
            <person name="Greenberg A.J."/>
            <person name="Griffiths-Jones S."/>
            <person name="Gross S."/>
            <person name="Guigo R."/>
            <person name="Gustafson E.A."/>
            <person name="Haerty W."/>
            <person name="Hahn M.W."/>
            <person name="Halligan D.L."/>
            <person name="Halpern A.L."/>
            <person name="Halter G.M."/>
            <person name="Han M.V."/>
            <person name="Heger A."/>
            <person name="Hillier L."/>
            <person name="Hinrichs A.S."/>
            <person name="Holmes I."/>
            <person name="Hoskins R.A."/>
            <person name="Hubisz M.J."/>
            <person name="Hultmark D."/>
            <person name="Huntley M.A."/>
            <person name="Jaffe D.B."/>
            <person name="Jagadeeshan S."/>
            <person name="Jeck W.R."/>
            <person name="Johnson J."/>
            <person name="Jones C.D."/>
            <person name="Jordan W.C."/>
            <person name="Karpen G.H."/>
            <person name="Kataoka E."/>
            <person name="Keightley P.D."/>
            <person name="Kheradpour P."/>
            <person name="Kirkness E.F."/>
            <person name="Koerich L.B."/>
            <person name="Kristiansen K."/>
            <person name="Kudrna D."/>
            <person name="Kulathinal R.J."/>
            <person name="Kumar S."/>
            <person name="Kwok R."/>
            <person name="Lander E."/>
            <person name="Langley C.H."/>
            <person name="Lapoint R."/>
            <person name="Lazzaro B.P."/>
            <person name="Lee S.J."/>
            <person name="Levesque L."/>
            <person name="Li R."/>
            <person name="Lin C.F."/>
            <person name="Lin M.F."/>
            <person name="Lindblad-Toh K."/>
            <person name="Llopart A."/>
            <person name="Long M."/>
            <person name="Low L."/>
            <person name="Lozovsky E."/>
            <person name="Lu J."/>
            <person name="Luo M."/>
            <person name="Machado C.A."/>
            <person name="Makalowski W."/>
            <person name="Marzo M."/>
            <person name="Matsuda M."/>
            <person name="Matzkin L."/>
            <person name="McAllister B."/>
            <person name="McBride C.S."/>
            <person name="McKernan B."/>
            <person name="McKernan K."/>
            <person name="Mendez-Lago M."/>
            <person name="Minx P."/>
            <person name="Mollenhauer M.U."/>
            <person name="Montooth K."/>
            <person name="Mount S.M."/>
            <person name="Mu X."/>
            <person name="Myers E."/>
            <person name="Negre B."/>
            <person name="Newfeld S."/>
            <person name="Nielsen R."/>
            <person name="Noor M.A."/>
            <person name="O'Grady P."/>
            <person name="Pachter L."/>
            <person name="Papaceit M."/>
            <person name="Parisi M.J."/>
            <person name="Parisi M."/>
            <person name="Parts L."/>
            <person name="Pedersen J.S."/>
            <person name="Pesole G."/>
            <person name="Phillippy A.M."/>
            <person name="Ponting C.P."/>
            <person name="Pop M."/>
            <person name="Porcelli D."/>
            <person name="Powell J.R."/>
            <person name="Prohaska S."/>
            <person name="Pruitt K."/>
            <person name="Puig M."/>
            <person name="Quesneville H."/>
            <person name="Ram K.R."/>
            <person name="Rand D."/>
            <person name="Rasmussen M.D."/>
            <person name="Reed L.K."/>
            <person name="Reenan R."/>
            <person name="Reily A."/>
            <person name="Remington K.A."/>
            <person name="Rieger T.T."/>
            <person name="Ritchie M.G."/>
            <person name="Robin C."/>
            <person name="Rogers Y.H."/>
            <person name="Rohde C."/>
            <person name="Rozas J."/>
            <person name="Rubenfield M.J."/>
            <person name="Ruiz A."/>
            <person name="Russo S."/>
            <person name="Salzberg S.L."/>
            <person name="Sanchez-Gracia A."/>
            <person name="Saranga D.J."/>
            <person name="Sato H."/>
            <person name="Schaeffer S.W."/>
            <person name="Schatz M.C."/>
            <person name="Schlenke T."/>
            <person name="Schwartz R."/>
            <person name="Segarra C."/>
            <person name="Singh R.S."/>
            <person name="Sirot L."/>
            <person name="Sirota M."/>
            <person name="Sisneros N.B."/>
            <person name="Smith C.D."/>
            <person name="Smith T.F."/>
            <person name="Spieth J."/>
            <person name="Stage D.E."/>
            <person name="Stark A."/>
            <person name="Stephan W."/>
            <person name="Strausberg R.L."/>
            <person name="Strempel S."/>
            <person name="Sturgill D."/>
            <person name="Sutton G."/>
            <person name="Sutton G.G."/>
            <person name="Tao W."/>
            <person name="Teichmann S."/>
            <person name="Tobari Y.N."/>
            <person name="Tomimura Y."/>
            <person name="Tsolas J.M."/>
            <person name="Valente V.L."/>
            <person name="Venter E."/>
            <person name="Venter J.C."/>
            <person name="Vicario S."/>
            <person name="Vieira F.G."/>
            <person name="Vilella A.J."/>
            <person name="Villasante A."/>
            <person name="Walenz B."/>
            <person name="Wang J."/>
            <person name="Wasserman M."/>
            <person name="Watts T."/>
            <person name="Wilson D."/>
            <person name="Wilson R.K."/>
            <person name="Wing R.A."/>
            <person name="Wolfner M.F."/>
            <person name="Wong A."/>
            <person name="Wong G.K."/>
            <person name="Wu C.I."/>
            <person name="Wu G."/>
            <person name="Yamamoto D."/>
            <person name="Yang H.P."/>
            <person name="Yang S.P."/>
            <person name="Yorke J.A."/>
            <person name="Yoshida K."/>
            <person name="Zdobnov E."/>
            <person name="Zhang P."/>
            <person name="Zhang Y."/>
            <person name="Zimin A.V."/>
            <person name="Baldwin J."/>
            <person name="Abdouelleil A."/>
            <person name="Abdulkadir J."/>
            <person name="Abebe A."/>
            <person name="Abera B."/>
            <person name="Abreu J."/>
            <person name="Acer S.C."/>
            <person name="Aftuck L."/>
            <person name="Alexander A."/>
            <person name="An P."/>
            <person name="Anderson E."/>
            <person name="Anderson S."/>
            <person name="Arachi H."/>
            <person name="Azer M."/>
            <person name="Bachantsang P."/>
            <person name="Barry A."/>
            <person name="Bayul T."/>
            <person name="Berlin A."/>
            <person name="Bessette D."/>
            <person name="Bloom T."/>
            <person name="Blye J."/>
            <person name="Boguslavskiy L."/>
            <person name="Bonnet C."/>
            <person name="Boukhgalter B."/>
            <person name="Bourzgui I."/>
            <person name="Brown A."/>
            <person name="Cahill P."/>
            <person name="Channer S."/>
            <person name="Cheshatsang Y."/>
            <person name="Chuda L."/>
            <person name="Citroen M."/>
            <person name="Collymore A."/>
            <person name="Cooke P."/>
            <person name="Costello M."/>
            <person name="D'Aco K."/>
            <person name="Daza R."/>
            <person name="De Haan G."/>
            <person name="DeGray S."/>
            <person name="DeMaso C."/>
            <person name="Dhargay N."/>
            <person name="Dooley K."/>
            <person name="Dooley E."/>
            <person name="Doricent M."/>
            <person name="Dorje P."/>
            <person name="Dorjee K."/>
            <person name="Dupes A."/>
            <person name="Elong R."/>
            <person name="Falk J."/>
            <person name="Farina A."/>
            <person name="Faro S."/>
            <person name="Ferguson D."/>
            <person name="Fisher S."/>
            <person name="Foley C.D."/>
            <person name="Franke A."/>
            <person name="Friedrich D."/>
            <person name="Gadbois L."/>
            <person name="Gearin G."/>
            <person name="Gearin C.R."/>
            <person name="Giannoukos G."/>
            <person name="Goode T."/>
            <person name="Graham J."/>
            <person name="Grandbois E."/>
            <person name="Grewal S."/>
            <person name="Gyaltsen K."/>
            <person name="Hafez N."/>
            <person name="Hagos B."/>
            <person name="Hall J."/>
            <person name="Henson C."/>
            <person name="Hollinger A."/>
            <person name="Honan T."/>
            <person name="Huard M.D."/>
            <person name="Hughes L."/>
            <person name="Hurhula B."/>
            <person name="Husby M.E."/>
            <person name="Kamat A."/>
            <person name="Kanga B."/>
            <person name="Kashin S."/>
            <person name="Khazanovich D."/>
            <person name="Kisner P."/>
            <person name="Lance K."/>
            <person name="Lara M."/>
            <person name="Lee W."/>
            <person name="Lennon N."/>
            <person name="Letendre F."/>
            <person name="LeVine R."/>
            <person name="Lipovsky A."/>
            <person name="Liu X."/>
            <person name="Liu J."/>
            <person name="Liu S."/>
            <person name="Lokyitsang T."/>
            <person name="Lokyitsang Y."/>
            <person name="Lubonja R."/>
            <person name="Lui A."/>
            <person name="MacDonald P."/>
            <person name="Magnisalis V."/>
            <person name="Maru K."/>
            <person name="Matthews C."/>
            <person name="McCusker W."/>
            <person name="McDonough S."/>
            <person name="Mehta T."/>
            <person name="Meldrim J."/>
            <person name="Meneus L."/>
            <person name="Mihai O."/>
            <person name="Mihalev A."/>
            <person name="Mihova T."/>
            <person name="Mittelman R."/>
            <person name="Mlenga V."/>
            <person name="Montmayeur A."/>
            <person name="Mulrain L."/>
            <person name="Navidi A."/>
            <person name="Naylor J."/>
            <person name="Negash T."/>
            <person name="Nguyen T."/>
            <person name="Nguyen N."/>
            <person name="Nicol R."/>
            <person name="Norbu C."/>
            <person name="Norbu N."/>
            <person name="Novod N."/>
            <person name="O'Neill B."/>
            <person name="Osman S."/>
            <person name="Markiewicz E."/>
            <person name="Oyono O.L."/>
            <person name="Patti C."/>
            <person name="Phunkhang P."/>
            <person name="Pierre F."/>
            <person name="Priest M."/>
            <person name="Raghuraman S."/>
            <person name="Rege F."/>
            <person name="Reyes R."/>
            <person name="Rise C."/>
            <person name="Rogov P."/>
            <person name="Ross K."/>
            <person name="Ryan E."/>
            <person name="Settipalli S."/>
            <person name="Shea T."/>
            <person name="Sherpa N."/>
            <person name="Shi L."/>
            <person name="Shih D."/>
            <person name="Sparrow T."/>
            <person name="Spaulding J."/>
            <person name="Stalker J."/>
            <person name="Stange-Thomann N."/>
            <person name="Stavropoulos S."/>
            <person name="Stone C."/>
            <person name="Strader C."/>
            <person name="Tesfaye S."/>
            <person name="Thomson T."/>
            <person name="Thoulutsang Y."/>
            <person name="Thoulutsang D."/>
            <person name="Topham K."/>
            <person name="Topping I."/>
            <person name="Tsamla T."/>
            <person name="Vassiliev H."/>
            <person name="Vo A."/>
            <person name="Wangchuk T."/>
            <person name="Wangdi T."/>
            <person name="Weiand M."/>
            <person name="Wilkinson J."/>
            <person name="Wilson A."/>
            <person name="Yadav S."/>
            <person name="Young G."/>
            <person name="Yu Q."/>
            <person name="Zembek L."/>
            <person name="Zhong D."/>
            <person name="Zimmer A."/>
            <person name="Zwirko Z."/>
            <person name="Jaffe D.B."/>
            <person name="Alvarez P."/>
            <person name="Brockman W."/>
            <person name="Butler J."/>
            <person name="Chin C."/>
            <person name="Gnerre S."/>
            <person name="Grabherr M."/>
            <person name="Kleber M."/>
            <person name="Mauceli E."/>
            <person name="MacCallum I."/>
        </authorList>
    </citation>
    <scope>NUCLEOTIDE SEQUENCE [LARGE SCALE GENOMIC DNA]</scope>
    <source>
        <strain evidence="45">Tucson 15081-1352.22</strain>
    </source>
</reference>
<evidence type="ECO:0000256" key="2">
    <source>
        <dbReference type="ARBA" id="ARBA00009979"/>
    </source>
</evidence>
<proteinExistence type="inferred from homology"/>
<evidence type="ECO:0000256" key="5">
    <source>
        <dbReference type="ARBA" id="ARBA00022692"/>
    </source>
</evidence>
<evidence type="ECO:0000256" key="18">
    <source>
        <dbReference type="ARBA" id="ARBA00031485"/>
    </source>
</evidence>
<dbReference type="InParanoid" id="B4KV56"/>
<dbReference type="Pfam" id="PF00657">
    <property type="entry name" value="Lipase_GDSL"/>
    <property type="match status" value="1"/>
</dbReference>
<protein>
    <recommendedName>
        <fullName evidence="3">Phospholipase B1, membrane-associated</fullName>
    </recommendedName>
    <alternativeName>
        <fullName evidence="16">Lysophospholipase</fullName>
    </alternativeName>
    <alternativeName>
        <fullName evidence="17">Phospholipase A2</fullName>
    </alternativeName>
    <alternativeName>
        <fullName evidence="19">Phospholipase B/lipase</fullName>
    </alternativeName>
    <alternativeName>
        <fullName evidence="18">Triacylglycerol lipase</fullName>
    </alternativeName>
</protein>
<keyword evidence="7" id="KW-0677">Repeat</keyword>
<evidence type="ECO:0000256" key="8">
    <source>
        <dbReference type="ARBA" id="ARBA00022801"/>
    </source>
</evidence>
<dbReference type="eggNOG" id="KOG3670">
    <property type="taxonomic scope" value="Eukaryota"/>
</dbReference>
<keyword evidence="9" id="KW-1133">Transmembrane helix</keyword>
<comment type="catalytic activity">
    <reaction evidence="28">
        <text>1,2-di-(9Z-octadecenoyl)-sn-glycero-3-phosphocholine + H2O = 1-(9Z-octadecenoyl)-sn-glycero-3-phosphocholine + (9Z)-octadecenoate + H(+)</text>
        <dbReference type="Rhea" id="RHEA:40923"/>
        <dbReference type="ChEBI" id="CHEBI:15377"/>
        <dbReference type="ChEBI" id="CHEBI:15378"/>
        <dbReference type="ChEBI" id="CHEBI:28610"/>
        <dbReference type="ChEBI" id="CHEBI:30823"/>
        <dbReference type="ChEBI" id="CHEBI:74669"/>
    </reaction>
    <physiologicalReaction direction="left-to-right" evidence="28">
        <dbReference type="Rhea" id="RHEA:40924"/>
    </physiologicalReaction>
</comment>
<evidence type="ECO:0000256" key="16">
    <source>
        <dbReference type="ARBA" id="ARBA00029723"/>
    </source>
</evidence>
<dbReference type="PANTHER" id="PTHR21325">
    <property type="entry name" value="PHOSPHOLIPASE B, PLB1"/>
    <property type="match status" value="1"/>
</dbReference>
<dbReference type="FunFam" id="3.40.50.1110:FF:000005">
    <property type="entry name" value="Phospholipase B1"/>
    <property type="match status" value="1"/>
</dbReference>
<keyword evidence="11" id="KW-0472">Membrane</keyword>
<comment type="catalytic activity">
    <reaction evidence="21">
        <text>1-hexadecanoyl-2-(9Z)-octadecenoyl-3-octadecanoyl-sn-glycerol + H2O = 2-(9Z-octadecenoyl)-3-octadecanoyl-sn-glycerol + hexadecanoate + H(+)</text>
        <dbReference type="Rhea" id="RHEA:41107"/>
        <dbReference type="ChEBI" id="CHEBI:7896"/>
        <dbReference type="ChEBI" id="CHEBI:15377"/>
        <dbReference type="ChEBI" id="CHEBI:15378"/>
        <dbReference type="ChEBI" id="CHEBI:75558"/>
        <dbReference type="ChEBI" id="CHEBI:77623"/>
    </reaction>
    <physiologicalReaction direction="left-to-right" evidence="21">
        <dbReference type="Rhea" id="RHEA:41108"/>
    </physiologicalReaction>
</comment>
<comment type="catalytic activity">
    <reaction evidence="29">
        <text>1,2-dihexadecanoyl-sn-glycero-3-phosphocholine + H2O = 1-hexadecanoyl-sn-glycero-3-phosphocholine + hexadecanoate + H(+)</text>
        <dbReference type="Rhea" id="RHEA:41223"/>
        <dbReference type="ChEBI" id="CHEBI:7896"/>
        <dbReference type="ChEBI" id="CHEBI:15377"/>
        <dbReference type="ChEBI" id="CHEBI:15378"/>
        <dbReference type="ChEBI" id="CHEBI:72998"/>
        <dbReference type="ChEBI" id="CHEBI:72999"/>
    </reaction>
    <physiologicalReaction direction="left-to-right" evidence="29">
        <dbReference type="Rhea" id="RHEA:41224"/>
    </physiologicalReaction>
</comment>
<comment type="catalytic activity">
    <reaction evidence="31">
        <text>1-octadecanoyl-2-(9Z,12Z)-octadecadienoyl-sn-glycerol + H2O = 1-octadecanoyl-sn-glycerol + (9Z,12Z)-octadecadienoate + H(+)</text>
        <dbReference type="Rhea" id="RHEA:40927"/>
        <dbReference type="ChEBI" id="CHEBI:15377"/>
        <dbReference type="ChEBI" id="CHEBI:15378"/>
        <dbReference type="ChEBI" id="CHEBI:30245"/>
        <dbReference type="ChEBI" id="CHEBI:75550"/>
        <dbReference type="ChEBI" id="CHEBI:77097"/>
    </reaction>
    <physiologicalReaction direction="left-to-right" evidence="31">
        <dbReference type="Rhea" id="RHEA:40928"/>
    </physiologicalReaction>
</comment>
<evidence type="ECO:0000256" key="33">
    <source>
        <dbReference type="ARBA" id="ARBA00048454"/>
    </source>
</evidence>
<dbReference type="CDD" id="cd01824">
    <property type="entry name" value="Phospholipase_B_like"/>
    <property type="match status" value="1"/>
</dbReference>
<feature type="signal peptide" evidence="43">
    <location>
        <begin position="1"/>
        <end position="36"/>
    </location>
</feature>
<comment type="function">
    <text evidence="20">Calcium-independent membrane-associated phospholipase that catalyzes complete diacylation of phospholipids by hydrolyzing both sn-1 and sn-2 fatty acyl chains attached to the glycerol backbone (phospholipase B activity). Has dual phospholipase and lysophospholipase activities toward diacylphospholipids. Preferentially cleaves sn-2 ester bonds over sn-1 bonds. Acts as a lipase toward glycerolipid substrates. Hydrolyzes fatty acyl chains of diacylglycerols with preference for the sn-2 position and of triacylglycerols with not positional selectivity. May also hydrolyze long chain retinyl esters such as retinyl palmitate. May contribute to digestion of dietary phospholipids, glycerolipids and retinoids, facilitating lipid absorption at the brush border.</text>
</comment>
<comment type="subcellular location">
    <subcellularLocation>
        <location evidence="1">Apical cell membrane</location>
        <topology evidence="1">Single-pass type I membrane protein</topology>
    </subcellularLocation>
</comment>
<comment type="catalytic activity">
    <reaction evidence="23">
        <text>1-(9Z-octadecenoyl)-glycerol + H2O = glycerol + (9Z)-octadecenoate + H(+)</text>
        <dbReference type="Rhea" id="RHEA:38487"/>
        <dbReference type="ChEBI" id="CHEBI:15377"/>
        <dbReference type="ChEBI" id="CHEBI:15378"/>
        <dbReference type="ChEBI" id="CHEBI:17754"/>
        <dbReference type="ChEBI" id="CHEBI:30823"/>
        <dbReference type="ChEBI" id="CHEBI:75342"/>
    </reaction>
    <physiologicalReaction direction="left-to-right" evidence="23">
        <dbReference type="Rhea" id="RHEA:38488"/>
    </physiologicalReaction>
</comment>
<comment type="catalytic activity">
    <reaction evidence="22">
        <text>1,3-dihexadecanoyl-2-(9Z-octadecenoyl)glycerol + H2O = 1-hexadecanoyl-2-(9Z-octadecenoyl)-glycerol + hexadecanoate + H(+)</text>
        <dbReference type="Rhea" id="RHEA:40979"/>
        <dbReference type="ChEBI" id="CHEBI:7896"/>
        <dbReference type="ChEBI" id="CHEBI:15377"/>
        <dbReference type="ChEBI" id="CHEBI:15378"/>
        <dbReference type="ChEBI" id="CHEBI:75585"/>
        <dbReference type="ChEBI" id="CHEBI:75688"/>
    </reaction>
    <physiologicalReaction direction="left-to-right" evidence="22">
        <dbReference type="Rhea" id="RHEA:40980"/>
    </physiologicalReaction>
</comment>
<evidence type="ECO:0000256" key="43">
    <source>
        <dbReference type="SAM" id="SignalP"/>
    </source>
</evidence>
<evidence type="ECO:0000313" key="44">
    <source>
        <dbReference type="EMBL" id="EDW19396.2"/>
    </source>
</evidence>
<evidence type="ECO:0000256" key="27">
    <source>
        <dbReference type="ARBA" id="ARBA00048049"/>
    </source>
</evidence>
<gene>
    <name evidence="44" type="primary">Dmoj\GI11544</name>
    <name evidence="44" type="ORF">Dmoj_GI11544</name>
</gene>
<evidence type="ECO:0000256" key="22">
    <source>
        <dbReference type="ARBA" id="ARBA00047363"/>
    </source>
</evidence>
<evidence type="ECO:0000256" key="9">
    <source>
        <dbReference type="ARBA" id="ARBA00022989"/>
    </source>
</evidence>
<comment type="catalytic activity">
    <reaction evidence="13">
        <text>a triacylglycerol + H2O = a diacylglycerol + a fatty acid + H(+)</text>
        <dbReference type="Rhea" id="RHEA:12044"/>
        <dbReference type="ChEBI" id="CHEBI:15377"/>
        <dbReference type="ChEBI" id="CHEBI:15378"/>
        <dbReference type="ChEBI" id="CHEBI:17855"/>
        <dbReference type="ChEBI" id="CHEBI:18035"/>
        <dbReference type="ChEBI" id="CHEBI:28868"/>
        <dbReference type="EC" id="3.1.1.3"/>
    </reaction>
    <physiologicalReaction direction="left-to-right" evidence="13">
        <dbReference type="Rhea" id="RHEA:12045"/>
    </physiologicalReaction>
</comment>